<dbReference type="KEGG" id="shd:SUTH_00061"/>
<evidence type="ECO:0000256" key="1">
    <source>
        <dbReference type="ARBA" id="ARBA00010134"/>
    </source>
</evidence>
<protein>
    <recommendedName>
        <fullName evidence="7">Caspase family p20 domain-containing protein</fullName>
    </recommendedName>
</protein>
<dbReference type="InterPro" id="IPR001309">
    <property type="entry name" value="Pept_C14_p20"/>
</dbReference>
<dbReference type="SUPFAM" id="SSF52833">
    <property type="entry name" value="Thioredoxin-like"/>
    <property type="match status" value="1"/>
</dbReference>
<accession>W0SA80</accession>
<dbReference type="EMBL" id="AP012547">
    <property type="protein sequence ID" value="BAO27881.1"/>
    <property type="molecule type" value="Genomic_DNA"/>
</dbReference>
<dbReference type="InterPro" id="IPR052039">
    <property type="entry name" value="Caspase-related_regulators"/>
</dbReference>
<evidence type="ECO:0000259" key="3">
    <source>
        <dbReference type="PROSITE" id="PS50207"/>
    </source>
</evidence>
<organism evidence="5 6">
    <name type="scientific">Sulfuritalea hydrogenivorans sk43H</name>
    <dbReference type="NCBI Taxonomy" id="1223802"/>
    <lineage>
        <taxon>Bacteria</taxon>
        <taxon>Pseudomonadati</taxon>
        <taxon>Pseudomonadota</taxon>
        <taxon>Betaproteobacteria</taxon>
        <taxon>Nitrosomonadales</taxon>
        <taxon>Sterolibacteriaceae</taxon>
        <taxon>Sulfuritalea</taxon>
    </lineage>
</organism>
<dbReference type="InterPro" id="IPR015917">
    <property type="entry name" value="Pept_C14A"/>
</dbReference>
<dbReference type="InterPro" id="IPR011600">
    <property type="entry name" value="Pept_C14_caspase"/>
</dbReference>
<feature type="chain" id="PRO_5004794810" description="Caspase family p20 domain-containing protein" evidence="2">
    <location>
        <begin position="20"/>
        <end position="581"/>
    </location>
</feature>
<keyword evidence="6" id="KW-1185">Reference proteome</keyword>
<dbReference type="InterPro" id="IPR012336">
    <property type="entry name" value="Thioredoxin-like_fold"/>
</dbReference>
<evidence type="ECO:0008006" key="7">
    <source>
        <dbReference type="Google" id="ProtNLM"/>
    </source>
</evidence>
<evidence type="ECO:0000313" key="6">
    <source>
        <dbReference type="Proteomes" id="UP000031637"/>
    </source>
</evidence>
<evidence type="ECO:0000259" key="4">
    <source>
        <dbReference type="PROSITE" id="PS50208"/>
    </source>
</evidence>
<dbReference type="InterPro" id="IPR002138">
    <property type="entry name" value="Pept_C14_p10"/>
</dbReference>
<reference evidence="5 6" key="1">
    <citation type="journal article" date="2014" name="Syst. Appl. Microbiol.">
        <title>Complete genomes of freshwater sulfur oxidizers Sulfuricella denitrificans skB26 and Sulfuritalea hydrogenivorans sk43H: genetic insights into the sulfur oxidation pathway of betaproteobacteria.</title>
        <authorList>
            <person name="Watanabe T."/>
            <person name="Kojima H."/>
            <person name="Fukui M."/>
        </authorList>
    </citation>
    <scope>NUCLEOTIDE SEQUENCE [LARGE SCALE GENOMIC DNA]</scope>
    <source>
        <strain evidence="5">DSM22779</strain>
    </source>
</reference>
<dbReference type="GO" id="GO:0006508">
    <property type="term" value="P:proteolysis"/>
    <property type="evidence" value="ECO:0007669"/>
    <property type="project" value="InterPro"/>
</dbReference>
<dbReference type="PROSITE" id="PS50207">
    <property type="entry name" value="CASPASE_P10"/>
    <property type="match status" value="1"/>
</dbReference>
<dbReference type="PANTHER" id="PTHR22576">
    <property type="entry name" value="MUCOSA ASSOCIATED LYMPHOID TISSUE LYMPHOMA TRANSLOCATION PROTEIN 1/PARACASPASE"/>
    <property type="match status" value="1"/>
</dbReference>
<dbReference type="Gene3D" id="3.40.30.10">
    <property type="entry name" value="Glutaredoxin"/>
    <property type="match status" value="1"/>
</dbReference>
<dbReference type="Proteomes" id="UP000031637">
    <property type="component" value="Chromosome"/>
</dbReference>
<evidence type="ECO:0000256" key="2">
    <source>
        <dbReference type="SAM" id="SignalP"/>
    </source>
</evidence>
<dbReference type="RefSeq" id="WP_052472981.1">
    <property type="nucleotide sequence ID" value="NZ_AP012547.1"/>
</dbReference>
<sequence>MWSRIAGFILLLTIGCACAAERNVTVSRVDAAASGKRVALVIGNGKYPGAPLRNPVNDARDIAAALKKLGFEVIERFDVPQKEMNRAITQFGARLSGDTAALFYYAGHGIQVRGKNYLVPIDAQIATEASVRSETVDVDALLEQLGTSPLNIVILDACRNNPFERRFRGTGGGLAQMDAPKGTLIAYATAPGKVALDGEGRNGLYTQELLKQMQTPGLSVESMFKRVRARVAKATGDNQMPWEASSLTGEFYFNPAAGRTEVAIAAPASAIHVQSPEEIEQDYWDRAKGLPGTTGYEEYLKRYPEGRFEAIAKLEIAKLGQGAAIRHPHDGIWAGEVETSGDLFGRGATTRVQIRVEQSRLVGSATITNDNRVFSGTVDREGNLVDARITGKSQTYRLAGKLWDASGDGSGGWKLKMRLKPQGAVIAGQGTRSGPPESMIRGALVRTQGDGKRWLIVVQEPNCKYCKKQEEELAKMQNLTIYTHIKTFTDDARRRRKDILCAIDPVSAWAGWMLSGIAPVGRPDCDGQEASPPEDLRSWLDSLAATPTILLPDGQVVTGYLAHPALESRLGQAWSSSNAGR</sequence>
<dbReference type="SUPFAM" id="SSF52129">
    <property type="entry name" value="Caspase-like"/>
    <property type="match status" value="1"/>
</dbReference>
<name>W0SA80_9PROT</name>
<feature type="domain" description="Caspase family p10" evidence="3">
    <location>
        <begin position="173"/>
        <end position="255"/>
    </location>
</feature>
<dbReference type="PROSITE" id="PS50208">
    <property type="entry name" value="CASPASE_P20"/>
    <property type="match status" value="1"/>
</dbReference>
<dbReference type="PROSITE" id="PS51257">
    <property type="entry name" value="PROKAR_LIPOPROTEIN"/>
    <property type="match status" value="1"/>
</dbReference>
<dbReference type="InterPro" id="IPR036249">
    <property type="entry name" value="Thioredoxin-like_sf"/>
</dbReference>
<dbReference type="SMART" id="SM00115">
    <property type="entry name" value="CASc"/>
    <property type="match status" value="1"/>
</dbReference>
<comment type="similarity">
    <text evidence="1">Belongs to the peptidase C14A family.</text>
</comment>
<dbReference type="STRING" id="1223802.SUTH_00061"/>
<proteinExistence type="inferred from homology"/>
<dbReference type="Gene3D" id="3.40.50.1460">
    <property type="match status" value="1"/>
</dbReference>
<dbReference type="GO" id="GO:0004197">
    <property type="term" value="F:cysteine-type endopeptidase activity"/>
    <property type="evidence" value="ECO:0007669"/>
    <property type="project" value="InterPro"/>
</dbReference>
<dbReference type="InterPro" id="IPR029030">
    <property type="entry name" value="Caspase-like_dom_sf"/>
</dbReference>
<keyword evidence="2" id="KW-0732">Signal</keyword>
<feature type="signal peptide" evidence="2">
    <location>
        <begin position="1"/>
        <end position="19"/>
    </location>
</feature>
<gene>
    <name evidence="5" type="ORF">SUTH_00061</name>
</gene>
<feature type="domain" description="Caspase family p20" evidence="4">
    <location>
        <begin position="35"/>
        <end position="162"/>
    </location>
</feature>
<dbReference type="AlphaFoldDB" id="W0SA80"/>
<dbReference type="HOGENOM" id="CLU_469220_0_0_4"/>
<evidence type="ECO:0000313" key="5">
    <source>
        <dbReference type="EMBL" id="BAO27881.1"/>
    </source>
</evidence>
<dbReference type="Pfam" id="PF13098">
    <property type="entry name" value="Thioredoxin_2"/>
    <property type="match status" value="1"/>
</dbReference>
<dbReference type="PANTHER" id="PTHR22576:SF37">
    <property type="entry name" value="MUCOSA-ASSOCIATED LYMPHOID TISSUE LYMPHOMA TRANSLOCATION PROTEIN 1"/>
    <property type="match status" value="1"/>
</dbReference>
<dbReference type="Pfam" id="PF00656">
    <property type="entry name" value="Peptidase_C14"/>
    <property type="match status" value="1"/>
</dbReference>